<dbReference type="InterPro" id="IPR001810">
    <property type="entry name" value="F-box_dom"/>
</dbReference>
<accession>M8CNQ2</accession>
<sequence>MADARVRRRVGVEIGDDALGEILARVRGLRDLLRCAATCKRWCRLVTDRDFLRRRPLFDCARPLAARRGYLLTRVLPSFSADVSYGDNHRRRQKLHLAVCRPLLDKTSTHLLPPPPFDMTDYLDRGLKGCAILTAADHTRWDGNLVDHMSPPKFQVLLIYNDHLNGFVCASAYRSDTPRGWSTPVKCCPAFGLSRYGPCTGVIAHGSVHWLFKDEIANQIYALYISADTSHVSMTKIQTNVSDIITSPIPCVAGEEGGFPFVTIERNGVAHLWTKQDQDNGSHDQGVWQCSELAKLGSKRIDLVFFAESRGALLVEQGGAFSTVDLKSKLNMPVYLKDERPEHLRGTRWFPTDSCSSTCCRTCYRTHCGGACEFTPPVLYEMDWAFISLSSHVGDHINSRLINTI</sequence>
<proteinExistence type="predicted"/>
<dbReference type="SUPFAM" id="SSF81383">
    <property type="entry name" value="F-box domain"/>
    <property type="match status" value="1"/>
</dbReference>
<dbReference type="PANTHER" id="PTHR36140:SF2">
    <property type="entry name" value="OS01G0152950 PROTEIN"/>
    <property type="match status" value="1"/>
</dbReference>
<dbReference type="Gene3D" id="1.20.1280.50">
    <property type="match status" value="1"/>
</dbReference>
<dbReference type="Pfam" id="PF12937">
    <property type="entry name" value="F-box-like"/>
    <property type="match status" value="1"/>
</dbReference>
<dbReference type="InterPro" id="IPR036047">
    <property type="entry name" value="F-box-like_dom_sf"/>
</dbReference>
<evidence type="ECO:0000259" key="1">
    <source>
        <dbReference type="Pfam" id="PF12937"/>
    </source>
</evidence>
<feature type="domain" description="F-box" evidence="1">
    <location>
        <begin position="19"/>
        <end position="57"/>
    </location>
</feature>
<dbReference type="AlphaFoldDB" id="M8CNQ2"/>
<dbReference type="EnsemblPlants" id="EMT29137">
    <property type="protein sequence ID" value="EMT29137"/>
    <property type="gene ID" value="F775_19876"/>
</dbReference>
<dbReference type="ExpressionAtlas" id="M8CNQ2">
    <property type="expression patterns" value="baseline"/>
</dbReference>
<name>M8CNQ2_AEGTA</name>
<evidence type="ECO:0000313" key="2">
    <source>
        <dbReference type="EnsemblPlants" id="EMT29137"/>
    </source>
</evidence>
<dbReference type="PANTHER" id="PTHR36140">
    <property type="entry name" value="F-BOX DOMAIN-CONTAINING PROTEIN-RELATED"/>
    <property type="match status" value="1"/>
</dbReference>
<reference evidence="2" key="1">
    <citation type="submission" date="2015-06" db="UniProtKB">
        <authorList>
            <consortium name="EnsemblPlants"/>
        </authorList>
    </citation>
    <scope>IDENTIFICATION</scope>
</reference>
<protein>
    <recommendedName>
        <fullName evidence="1">F-box domain-containing protein</fullName>
    </recommendedName>
</protein>
<organism evidence="2">
    <name type="scientific">Aegilops tauschii</name>
    <name type="common">Tausch's goatgrass</name>
    <name type="synonym">Aegilops squarrosa</name>
    <dbReference type="NCBI Taxonomy" id="37682"/>
    <lineage>
        <taxon>Eukaryota</taxon>
        <taxon>Viridiplantae</taxon>
        <taxon>Streptophyta</taxon>
        <taxon>Embryophyta</taxon>
        <taxon>Tracheophyta</taxon>
        <taxon>Spermatophyta</taxon>
        <taxon>Magnoliopsida</taxon>
        <taxon>Liliopsida</taxon>
        <taxon>Poales</taxon>
        <taxon>Poaceae</taxon>
        <taxon>BOP clade</taxon>
        <taxon>Pooideae</taxon>
        <taxon>Triticodae</taxon>
        <taxon>Triticeae</taxon>
        <taxon>Triticinae</taxon>
        <taxon>Aegilops</taxon>
    </lineage>
</organism>